<evidence type="ECO:0000256" key="1">
    <source>
        <dbReference type="SAM" id="MobiDB-lite"/>
    </source>
</evidence>
<name>A0A7W3Y283_9ACTN</name>
<evidence type="ECO:0008006" key="4">
    <source>
        <dbReference type="Google" id="ProtNLM"/>
    </source>
</evidence>
<feature type="compositionally biased region" description="Low complexity" evidence="1">
    <location>
        <begin position="150"/>
        <end position="167"/>
    </location>
</feature>
<dbReference type="AlphaFoldDB" id="A0A7W3Y283"/>
<sequence>MRRMAFIAGAALPGILLVTLLSCSSDLGEEIGNGTGNGTGPTASAGRYSTLPEPCGAVDRELLTALLPETDEETLAGVPAATFNTARRVGCVWEVPGARGTHRLSVDFLRVVSYDPEVSDEEQAGREFEAAAESAGLEPRAEREDGAPEGGADSARDGSAASPSPGEGDTGGGDGTDGDTRTEGTADTDTEDPGARDPEETDSDGEDGETDPDAEDTDEGTEPPDDGDNDETPDDNGTDGDRDNGDGDGEDGPRRVENLGEEAWLDDRLATDANGDLREIVVTFRTSNAIVTVTLTEDFGSGGPLPREAETLDRAVELARRLAGRFEG</sequence>
<organism evidence="2 3">
    <name type="scientific">Streptomyces alkaliphilus</name>
    <dbReference type="NCBI Taxonomy" id="1472722"/>
    <lineage>
        <taxon>Bacteria</taxon>
        <taxon>Bacillati</taxon>
        <taxon>Actinomycetota</taxon>
        <taxon>Actinomycetes</taxon>
        <taxon>Kitasatosporales</taxon>
        <taxon>Streptomycetaceae</taxon>
        <taxon>Streptomyces</taxon>
    </lineage>
</organism>
<feature type="region of interest" description="Disordered" evidence="1">
    <location>
        <begin position="117"/>
        <end position="260"/>
    </location>
</feature>
<feature type="compositionally biased region" description="Acidic residues" evidence="1">
    <location>
        <begin position="199"/>
        <end position="238"/>
    </location>
</feature>
<accession>A0A7W3Y283</accession>
<evidence type="ECO:0000313" key="3">
    <source>
        <dbReference type="Proteomes" id="UP000538929"/>
    </source>
</evidence>
<feature type="compositionally biased region" description="Basic and acidic residues" evidence="1">
    <location>
        <begin position="239"/>
        <end position="258"/>
    </location>
</feature>
<dbReference type="Proteomes" id="UP000538929">
    <property type="component" value="Unassembled WGS sequence"/>
</dbReference>
<protein>
    <recommendedName>
        <fullName evidence="4">DUF3558 domain-containing protein</fullName>
    </recommendedName>
</protein>
<keyword evidence="3" id="KW-1185">Reference proteome</keyword>
<dbReference type="RefSeq" id="WP_182606960.1">
    <property type="nucleotide sequence ID" value="NZ_VKHT01000506.1"/>
</dbReference>
<proteinExistence type="predicted"/>
<comment type="caution">
    <text evidence="2">The sequence shown here is derived from an EMBL/GenBank/DDBJ whole genome shotgun (WGS) entry which is preliminary data.</text>
</comment>
<dbReference type="PROSITE" id="PS51257">
    <property type="entry name" value="PROKAR_LIPOPROTEIN"/>
    <property type="match status" value="1"/>
</dbReference>
<reference evidence="3" key="1">
    <citation type="submission" date="2019-10" db="EMBL/GenBank/DDBJ databases">
        <title>Streptomyces sp. nov., a novel actinobacterium isolated from alkaline environment.</title>
        <authorList>
            <person name="Golinska P."/>
        </authorList>
    </citation>
    <scope>NUCLEOTIDE SEQUENCE [LARGE SCALE GENOMIC DNA]</scope>
    <source>
        <strain evidence="3">DSM 42118</strain>
    </source>
</reference>
<dbReference type="EMBL" id="VKHT01000506">
    <property type="protein sequence ID" value="MBB0245484.1"/>
    <property type="molecule type" value="Genomic_DNA"/>
</dbReference>
<gene>
    <name evidence="2" type="ORF">FNQ90_15575</name>
</gene>
<evidence type="ECO:0000313" key="2">
    <source>
        <dbReference type="EMBL" id="MBB0245484.1"/>
    </source>
</evidence>